<sequence length="254" mass="27403">MSFVTLSFTLAFVAISIGLSMWLRLGLQRDVIVAAVRAAVQLIIVGYLLKFVFNANNVVFILGMVALIVVVATLNARSRAKNIPGLGWRIAVGLVATEVVTQGMLLALHVVPFQPRYVISISGMIVGNAMVASGVLLNRLQGEVAAKQQEIESVLALGGTPRQAIYPHLKQAIRAGLIPTIDSTKTTGIVQLPGMMSGLIIAGASPVQAVRYQLMILFCILAGSAMTVILVGFLTYPRLFSRHEQLIFVEHRDR</sequence>
<organism evidence="7 8">
    <name type="scientific">Alicyclobacillus fastidiosus</name>
    <dbReference type="NCBI Taxonomy" id="392011"/>
    <lineage>
        <taxon>Bacteria</taxon>
        <taxon>Bacillati</taxon>
        <taxon>Bacillota</taxon>
        <taxon>Bacilli</taxon>
        <taxon>Bacillales</taxon>
        <taxon>Alicyclobacillaceae</taxon>
        <taxon>Alicyclobacillus</taxon>
    </lineage>
</organism>
<feature type="transmembrane region" description="Helical" evidence="6">
    <location>
        <begin position="117"/>
        <end position="137"/>
    </location>
</feature>
<dbReference type="RefSeq" id="WP_275474618.1">
    <property type="nucleotide sequence ID" value="NZ_CP162940.1"/>
</dbReference>
<proteinExistence type="inferred from homology"/>
<evidence type="ECO:0000256" key="2">
    <source>
        <dbReference type="ARBA" id="ARBA00005268"/>
    </source>
</evidence>
<keyword evidence="5 6" id="KW-0472">Membrane</keyword>
<reference evidence="7 8" key="1">
    <citation type="journal article" date="2024" name="Int. J. Mol. Sci.">
        <title>Exploration of Alicyclobacillus spp. Genome in Search of Antibiotic Resistance.</title>
        <authorList>
            <person name="Bucka-Kolendo J."/>
            <person name="Kiousi D.E."/>
            <person name="Dekowska A."/>
            <person name="Mikolajczuk-Szczyrba A."/>
            <person name="Karadedos D.M."/>
            <person name="Michael P."/>
            <person name="Galanis A."/>
            <person name="Sokolowska B."/>
        </authorList>
    </citation>
    <scope>NUCLEOTIDE SEQUENCE [LARGE SCALE GENOMIC DNA]</scope>
    <source>
        <strain evidence="7 8">KKP 3000</strain>
    </source>
</reference>
<comment type="similarity">
    <text evidence="2">Belongs to the UPF0014 family.</text>
</comment>
<evidence type="ECO:0000313" key="7">
    <source>
        <dbReference type="EMBL" id="MFB5190960.1"/>
    </source>
</evidence>
<name>A0ABV5AFB1_9BACL</name>
<feature type="transmembrane region" description="Helical" evidence="6">
    <location>
        <begin position="6"/>
        <end position="24"/>
    </location>
</feature>
<comment type="caution">
    <text evidence="7">The sequence shown here is derived from an EMBL/GenBank/DDBJ whole genome shotgun (WGS) entry which is preliminary data.</text>
</comment>
<evidence type="ECO:0000256" key="3">
    <source>
        <dbReference type="ARBA" id="ARBA00022692"/>
    </source>
</evidence>
<dbReference type="Pfam" id="PF03649">
    <property type="entry name" value="UPF0014"/>
    <property type="match status" value="1"/>
</dbReference>
<comment type="subcellular location">
    <subcellularLocation>
        <location evidence="1">Membrane</location>
        <topology evidence="1">Multi-pass membrane protein</topology>
    </subcellularLocation>
</comment>
<keyword evidence="3 6" id="KW-0812">Transmembrane</keyword>
<feature type="transmembrane region" description="Helical" evidence="6">
    <location>
        <begin position="214"/>
        <end position="236"/>
    </location>
</feature>
<protein>
    <submittedName>
        <fullName evidence="7">Iron export ABC transporter permease subunit FetB</fullName>
    </submittedName>
</protein>
<keyword evidence="4 6" id="KW-1133">Transmembrane helix</keyword>
<dbReference type="PANTHER" id="PTHR30028:SF0">
    <property type="entry name" value="PROTEIN ALUMINUM SENSITIVE 3"/>
    <property type="match status" value="1"/>
</dbReference>
<dbReference type="PANTHER" id="PTHR30028">
    <property type="entry name" value="UPF0014 INNER MEMBRANE PROTEIN YBBM-RELATED"/>
    <property type="match status" value="1"/>
</dbReference>
<feature type="transmembrane region" description="Helical" evidence="6">
    <location>
        <begin position="55"/>
        <end position="74"/>
    </location>
</feature>
<accession>A0ABV5AFB1</accession>
<feature type="transmembrane region" description="Helical" evidence="6">
    <location>
        <begin position="31"/>
        <end position="49"/>
    </location>
</feature>
<feature type="transmembrane region" description="Helical" evidence="6">
    <location>
        <begin position="86"/>
        <end position="111"/>
    </location>
</feature>
<keyword evidence="8" id="KW-1185">Reference proteome</keyword>
<evidence type="ECO:0000256" key="6">
    <source>
        <dbReference type="SAM" id="Phobius"/>
    </source>
</evidence>
<evidence type="ECO:0000256" key="4">
    <source>
        <dbReference type="ARBA" id="ARBA00022989"/>
    </source>
</evidence>
<dbReference type="InterPro" id="IPR005226">
    <property type="entry name" value="UPF0014_fam"/>
</dbReference>
<evidence type="ECO:0000256" key="1">
    <source>
        <dbReference type="ARBA" id="ARBA00004141"/>
    </source>
</evidence>
<dbReference type="EMBL" id="JBDXSU010000008">
    <property type="protein sequence ID" value="MFB5190960.1"/>
    <property type="molecule type" value="Genomic_DNA"/>
</dbReference>
<gene>
    <name evidence="7" type="primary">fetB</name>
    <name evidence="7" type="ORF">KKP3000_004456</name>
</gene>
<evidence type="ECO:0000256" key="5">
    <source>
        <dbReference type="ARBA" id="ARBA00023136"/>
    </source>
</evidence>
<dbReference type="Proteomes" id="UP001579974">
    <property type="component" value="Unassembled WGS sequence"/>
</dbReference>
<evidence type="ECO:0000313" key="8">
    <source>
        <dbReference type="Proteomes" id="UP001579974"/>
    </source>
</evidence>